<feature type="signal peptide" evidence="2">
    <location>
        <begin position="1"/>
        <end position="24"/>
    </location>
</feature>
<evidence type="ECO:0000313" key="3">
    <source>
        <dbReference type="EMBL" id="OAY66090.1"/>
    </source>
</evidence>
<proteinExistence type="predicted"/>
<dbReference type="EMBL" id="LSRQ01006498">
    <property type="protein sequence ID" value="OAY66090.1"/>
    <property type="molecule type" value="Genomic_DNA"/>
</dbReference>
<name>A0A199UN94_ANACO</name>
<organism evidence="3 4">
    <name type="scientific">Ananas comosus</name>
    <name type="common">Pineapple</name>
    <name type="synonym">Ananas ananas</name>
    <dbReference type="NCBI Taxonomy" id="4615"/>
    <lineage>
        <taxon>Eukaryota</taxon>
        <taxon>Viridiplantae</taxon>
        <taxon>Streptophyta</taxon>
        <taxon>Embryophyta</taxon>
        <taxon>Tracheophyta</taxon>
        <taxon>Spermatophyta</taxon>
        <taxon>Magnoliopsida</taxon>
        <taxon>Liliopsida</taxon>
        <taxon>Poales</taxon>
        <taxon>Bromeliaceae</taxon>
        <taxon>Bromelioideae</taxon>
        <taxon>Ananas</taxon>
    </lineage>
</organism>
<feature type="compositionally biased region" description="Acidic residues" evidence="1">
    <location>
        <begin position="25"/>
        <end position="34"/>
    </location>
</feature>
<dbReference type="AlphaFoldDB" id="A0A199UN94"/>
<accession>A0A199UN94</accession>
<evidence type="ECO:0000256" key="2">
    <source>
        <dbReference type="SAM" id="SignalP"/>
    </source>
</evidence>
<sequence length="73" mass="7881">MLLRGDLAMVMLRVTVTSIAGGAAMEEEEEEGEKEENLRSLPRPDSGRGPATVSSHSLSEGPFDPLFLPQLVQ</sequence>
<gene>
    <name evidence="3" type="ORF">ACMD2_17571</name>
</gene>
<feature type="region of interest" description="Disordered" evidence="1">
    <location>
        <begin position="19"/>
        <end position="73"/>
    </location>
</feature>
<comment type="caution">
    <text evidence="3">The sequence shown here is derived from an EMBL/GenBank/DDBJ whole genome shotgun (WGS) entry which is preliminary data.</text>
</comment>
<protein>
    <submittedName>
        <fullName evidence="3">Uncharacterized protein</fullName>
    </submittedName>
</protein>
<evidence type="ECO:0000256" key="1">
    <source>
        <dbReference type="SAM" id="MobiDB-lite"/>
    </source>
</evidence>
<reference evidence="3 4" key="1">
    <citation type="journal article" date="2016" name="DNA Res.">
        <title>The draft genome of MD-2 pineapple using hybrid error correction of long reads.</title>
        <authorList>
            <person name="Redwan R.M."/>
            <person name="Saidin A."/>
            <person name="Kumar S.V."/>
        </authorList>
    </citation>
    <scope>NUCLEOTIDE SEQUENCE [LARGE SCALE GENOMIC DNA]</scope>
    <source>
        <strain evidence="4">cv. MD2</strain>
        <tissue evidence="3">Leaf</tissue>
    </source>
</reference>
<dbReference type="Proteomes" id="UP000092600">
    <property type="component" value="Unassembled WGS sequence"/>
</dbReference>
<keyword evidence="2" id="KW-0732">Signal</keyword>
<evidence type="ECO:0000313" key="4">
    <source>
        <dbReference type="Proteomes" id="UP000092600"/>
    </source>
</evidence>
<feature type="chain" id="PRO_5008285327" evidence="2">
    <location>
        <begin position="25"/>
        <end position="73"/>
    </location>
</feature>